<accession>A0A8J8NCW6</accession>
<gene>
    <name evidence="1" type="ORF">FGO68_gene8081</name>
</gene>
<organism evidence="1 2">
    <name type="scientific">Halteria grandinella</name>
    <dbReference type="NCBI Taxonomy" id="5974"/>
    <lineage>
        <taxon>Eukaryota</taxon>
        <taxon>Sar</taxon>
        <taxon>Alveolata</taxon>
        <taxon>Ciliophora</taxon>
        <taxon>Intramacronucleata</taxon>
        <taxon>Spirotrichea</taxon>
        <taxon>Stichotrichia</taxon>
        <taxon>Sporadotrichida</taxon>
        <taxon>Halteriidae</taxon>
        <taxon>Halteria</taxon>
    </lineage>
</organism>
<dbReference type="AlphaFoldDB" id="A0A8J8NCW6"/>
<dbReference type="EMBL" id="RRYP01023062">
    <property type="protein sequence ID" value="TNV72300.1"/>
    <property type="molecule type" value="Genomic_DNA"/>
</dbReference>
<reference evidence="1" key="1">
    <citation type="submission" date="2019-06" db="EMBL/GenBank/DDBJ databases">
        <authorList>
            <person name="Zheng W."/>
        </authorList>
    </citation>
    <scope>NUCLEOTIDE SEQUENCE</scope>
    <source>
        <strain evidence="1">QDHG01</strain>
    </source>
</reference>
<proteinExistence type="predicted"/>
<sequence length="82" mass="9468">MDQLLLPDSCWPALAISFTFSTPVILRFSFPKSISNSGQPRPSPLLKIDECEKQKGYKRYSSSYQIEVRNRLDPPRDKSDEF</sequence>
<comment type="caution">
    <text evidence="1">The sequence shown here is derived from an EMBL/GenBank/DDBJ whole genome shotgun (WGS) entry which is preliminary data.</text>
</comment>
<dbReference type="Proteomes" id="UP000785679">
    <property type="component" value="Unassembled WGS sequence"/>
</dbReference>
<evidence type="ECO:0000313" key="1">
    <source>
        <dbReference type="EMBL" id="TNV72300.1"/>
    </source>
</evidence>
<protein>
    <submittedName>
        <fullName evidence="1">Uncharacterized protein</fullName>
    </submittedName>
</protein>
<keyword evidence="2" id="KW-1185">Reference proteome</keyword>
<evidence type="ECO:0000313" key="2">
    <source>
        <dbReference type="Proteomes" id="UP000785679"/>
    </source>
</evidence>
<name>A0A8J8NCW6_HALGN</name>